<dbReference type="GO" id="GO:0016788">
    <property type="term" value="F:hydrolase activity, acting on ester bonds"/>
    <property type="evidence" value="ECO:0007669"/>
    <property type="project" value="InterPro"/>
</dbReference>
<dbReference type="PANTHER" id="PTHR11575:SF24">
    <property type="entry name" value="5'-NUCLEOTIDASE"/>
    <property type="match status" value="1"/>
</dbReference>
<name>A0A916DY03_9BACT</name>
<dbReference type="PRINTS" id="PR01607">
    <property type="entry name" value="APYRASEFAMLY"/>
</dbReference>
<dbReference type="GO" id="GO:0009166">
    <property type="term" value="P:nucleotide catabolic process"/>
    <property type="evidence" value="ECO:0007669"/>
    <property type="project" value="InterPro"/>
</dbReference>
<evidence type="ECO:0000259" key="3">
    <source>
        <dbReference type="Pfam" id="PF00149"/>
    </source>
</evidence>
<feature type="domain" description="Calcineurin-like phosphoesterase" evidence="3">
    <location>
        <begin position="43"/>
        <end position="261"/>
    </location>
</feature>
<dbReference type="RefSeq" id="WP_264790708.1">
    <property type="nucleotide sequence ID" value="NZ_AP026867.1"/>
</dbReference>
<accession>A0A916DY03</accession>
<dbReference type="Gene3D" id="3.60.21.10">
    <property type="match status" value="1"/>
</dbReference>
<dbReference type="InterPro" id="IPR006179">
    <property type="entry name" value="5_nucleotidase/apyrase"/>
</dbReference>
<dbReference type="Pfam" id="PF00149">
    <property type="entry name" value="Metallophos"/>
    <property type="match status" value="1"/>
</dbReference>
<comment type="similarity">
    <text evidence="1 2">Belongs to the 5'-nucleotidase family.</text>
</comment>
<evidence type="ECO:0000256" key="1">
    <source>
        <dbReference type="ARBA" id="ARBA00006654"/>
    </source>
</evidence>
<dbReference type="Proteomes" id="UP001060919">
    <property type="component" value="Chromosome"/>
</dbReference>
<dbReference type="InterPro" id="IPR006146">
    <property type="entry name" value="5'-Nucleotdase_CS"/>
</dbReference>
<dbReference type="GO" id="GO:0000166">
    <property type="term" value="F:nucleotide binding"/>
    <property type="evidence" value="ECO:0007669"/>
    <property type="project" value="UniProtKB-KW"/>
</dbReference>
<dbReference type="AlphaFoldDB" id="A0A916DY03"/>
<keyword evidence="2" id="KW-0547">Nucleotide-binding</keyword>
<evidence type="ECO:0000313" key="5">
    <source>
        <dbReference type="Proteomes" id="UP001060919"/>
    </source>
</evidence>
<sequence>MYNRRSFLGKLGAYAIVAGSTTLMPRFLRAESFSSEEGRLHKLTILHTNDVHSRIEPFPLDGGKNQGRGGIAKRAALINKIRQEEKNVLLLDAGDMFQGTPYFNYFGGELELKLMSKMGYDAATIGNHDFDGGIDGLHKQFTTQANFPLINCNYDFTDTIMNGQVKPYQIFQKGAIKVGVLGVGVELDGLVPAALYKKTGYSNPIEKANHYANRLKKDEGCDYVICLSHLGYEYSTNKVSDLILAEQSQDIDLIIGGHTHTFLEQPTIVKNNQQKEILVTQVGWAGMILGRLDIYFERNFQDKCIQCKNEKVG</sequence>
<dbReference type="GO" id="GO:0046872">
    <property type="term" value="F:metal ion binding"/>
    <property type="evidence" value="ECO:0007669"/>
    <property type="project" value="InterPro"/>
</dbReference>
<keyword evidence="2" id="KW-0378">Hydrolase</keyword>
<gene>
    <name evidence="4" type="ORF">AsAng_0063500</name>
</gene>
<evidence type="ECO:0000256" key="2">
    <source>
        <dbReference type="RuleBase" id="RU362119"/>
    </source>
</evidence>
<evidence type="ECO:0000313" key="4">
    <source>
        <dbReference type="EMBL" id="BDS15566.1"/>
    </source>
</evidence>
<dbReference type="EMBL" id="AP026867">
    <property type="protein sequence ID" value="BDS15566.1"/>
    <property type="molecule type" value="Genomic_DNA"/>
</dbReference>
<dbReference type="SUPFAM" id="SSF56300">
    <property type="entry name" value="Metallo-dependent phosphatases"/>
    <property type="match status" value="1"/>
</dbReference>
<reference evidence="4" key="1">
    <citation type="submission" date="2022-09" db="EMBL/GenBank/DDBJ databases">
        <title>Aureispira anguillicida sp. nov., isolated from Leptocephalus of Japanese eel Anguilla japonica.</title>
        <authorList>
            <person name="Yuasa K."/>
            <person name="Mekata T."/>
            <person name="Ikunari K."/>
        </authorList>
    </citation>
    <scope>NUCLEOTIDE SEQUENCE</scope>
    <source>
        <strain evidence="4">EL160426</strain>
    </source>
</reference>
<dbReference type="InterPro" id="IPR004843">
    <property type="entry name" value="Calcineurin-like_PHP"/>
</dbReference>
<proteinExistence type="inferred from homology"/>
<keyword evidence="5" id="KW-1185">Reference proteome</keyword>
<dbReference type="PANTHER" id="PTHR11575">
    <property type="entry name" value="5'-NUCLEOTIDASE-RELATED"/>
    <property type="match status" value="1"/>
</dbReference>
<dbReference type="KEGG" id="aup:AsAng_0063500"/>
<dbReference type="PROSITE" id="PS00785">
    <property type="entry name" value="5_NUCLEOTIDASE_1"/>
    <property type="match status" value="1"/>
</dbReference>
<protein>
    <submittedName>
        <fullName evidence="4">Metallophosphoesterase</fullName>
    </submittedName>
</protein>
<dbReference type="InterPro" id="IPR029052">
    <property type="entry name" value="Metallo-depent_PP-like"/>
</dbReference>
<organism evidence="4 5">
    <name type="scientific">Aureispira anguillae</name>
    <dbReference type="NCBI Taxonomy" id="2864201"/>
    <lineage>
        <taxon>Bacteria</taxon>
        <taxon>Pseudomonadati</taxon>
        <taxon>Bacteroidota</taxon>
        <taxon>Saprospiria</taxon>
        <taxon>Saprospirales</taxon>
        <taxon>Saprospiraceae</taxon>
        <taxon>Aureispira</taxon>
    </lineage>
</organism>